<evidence type="ECO:0000256" key="1">
    <source>
        <dbReference type="SAM" id="Phobius"/>
    </source>
</evidence>
<protein>
    <submittedName>
        <fullName evidence="2">EpsG family protein</fullName>
    </submittedName>
</protein>
<feature type="transmembrane region" description="Helical" evidence="1">
    <location>
        <begin position="123"/>
        <end position="152"/>
    </location>
</feature>
<sequence>MSSAEHIILYIFLFILFIAWGKRNYNFNSNIQYWKLALIPILAYILIIGSRYGWGPDYLSYKDRFEHAFSYQEDQQGFKFLNQGMNSIGLNYIGAYIIYSLIFVTCAFMFIRSFGAEAKYMYAFFLPATLILTTSAIRQGIALSFVLLAWYYFDKRKWILFGLSILIGASIHTTILLTTAMIGMFYFSRKWLINWKVSIPLYLFFTFVFDVSKIGVLSRYISTLSVESHFQSYIENADTWFGKEAASDIYEQSIDALILSALFHVSIIYSGYITLKYRLNERLIWIYNVTVFGLIFDRAVFYFEILRRIAEPLMMFYFVVLGYVTLMYFNRNVIKQVALFNGSSVAKTNRTMYFFNMSIFTIMIYLLLFWGRFIFLSPDHLFFWNL</sequence>
<keyword evidence="1" id="KW-0472">Membrane</keyword>
<gene>
    <name evidence="2" type="ORF">ACFQZS_11655</name>
</gene>
<feature type="transmembrane region" description="Helical" evidence="1">
    <location>
        <begin position="284"/>
        <end position="303"/>
    </location>
</feature>
<dbReference type="InterPro" id="IPR049458">
    <property type="entry name" value="EpsG-like"/>
</dbReference>
<evidence type="ECO:0000313" key="3">
    <source>
        <dbReference type="Proteomes" id="UP001596958"/>
    </source>
</evidence>
<keyword evidence="1" id="KW-1133">Transmembrane helix</keyword>
<organism evidence="2 3">
    <name type="scientific">Mucilaginibacter calamicampi</name>
    <dbReference type="NCBI Taxonomy" id="1302352"/>
    <lineage>
        <taxon>Bacteria</taxon>
        <taxon>Pseudomonadati</taxon>
        <taxon>Bacteroidota</taxon>
        <taxon>Sphingobacteriia</taxon>
        <taxon>Sphingobacteriales</taxon>
        <taxon>Sphingobacteriaceae</taxon>
        <taxon>Mucilaginibacter</taxon>
    </lineage>
</organism>
<feature type="transmembrane region" description="Helical" evidence="1">
    <location>
        <begin position="351"/>
        <end position="375"/>
    </location>
</feature>
<evidence type="ECO:0000313" key="2">
    <source>
        <dbReference type="EMBL" id="MFD0750799.1"/>
    </source>
</evidence>
<feature type="transmembrane region" description="Helical" evidence="1">
    <location>
        <begin position="309"/>
        <end position="330"/>
    </location>
</feature>
<dbReference type="Proteomes" id="UP001596958">
    <property type="component" value="Unassembled WGS sequence"/>
</dbReference>
<feature type="transmembrane region" description="Helical" evidence="1">
    <location>
        <begin position="256"/>
        <end position="275"/>
    </location>
</feature>
<proteinExistence type="predicted"/>
<feature type="transmembrane region" description="Helical" evidence="1">
    <location>
        <begin position="90"/>
        <end position="111"/>
    </location>
</feature>
<name>A0ABW2YX62_9SPHI</name>
<reference evidence="3" key="1">
    <citation type="journal article" date="2019" name="Int. J. Syst. Evol. Microbiol.">
        <title>The Global Catalogue of Microorganisms (GCM) 10K type strain sequencing project: providing services to taxonomists for standard genome sequencing and annotation.</title>
        <authorList>
            <consortium name="The Broad Institute Genomics Platform"/>
            <consortium name="The Broad Institute Genome Sequencing Center for Infectious Disease"/>
            <person name="Wu L."/>
            <person name="Ma J."/>
        </authorList>
    </citation>
    <scope>NUCLEOTIDE SEQUENCE [LARGE SCALE GENOMIC DNA]</scope>
    <source>
        <strain evidence="3">CCUG 63418</strain>
    </source>
</reference>
<feature type="transmembrane region" description="Helical" evidence="1">
    <location>
        <begin position="6"/>
        <end position="21"/>
    </location>
</feature>
<dbReference type="Pfam" id="PF14897">
    <property type="entry name" value="EpsG"/>
    <property type="match status" value="1"/>
</dbReference>
<feature type="transmembrane region" description="Helical" evidence="1">
    <location>
        <begin position="158"/>
        <end position="187"/>
    </location>
</feature>
<comment type="caution">
    <text evidence="2">The sequence shown here is derived from an EMBL/GenBank/DDBJ whole genome shotgun (WGS) entry which is preliminary data.</text>
</comment>
<feature type="transmembrane region" description="Helical" evidence="1">
    <location>
        <begin position="33"/>
        <end position="54"/>
    </location>
</feature>
<dbReference type="RefSeq" id="WP_377100384.1">
    <property type="nucleotide sequence ID" value="NZ_JBHTHU010000006.1"/>
</dbReference>
<keyword evidence="1" id="KW-0812">Transmembrane</keyword>
<accession>A0ABW2YX62</accession>
<dbReference type="EMBL" id="JBHTHU010000006">
    <property type="protein sequence ID" value="MFD0750799.1"/>
    <property type="molecule type" value="Genomic_DNA"/>
</dbReference>
<keyword evidence="3" id="KW-1185">Reference proteome</keyword>